<dbReference type="InterPro" id="IPR043129">
    <property type="entry name" value="ATPase_NBD"/>
</dbReference>
<sequence length="170" mass="19109">LHFPQQEIIPQVKGTLRWNKLSNSSDPELAKGVSKFSSPQTEIRALIEGQMLHHKSIASEMGYSFGENTRILTTGGGSENKSILQVISDVFGAPVYVQKSSEAAVLGAAFRAKYVHYTSEKTGEEKESYFEYTSKFLPHHMQRICDPSPDSSDIYSVMQQRYLEMINVLE</sequence>
<dbReference type="InterPro" id="IPR018485">
    <property type="entry name" value="FGGY_C"/>
</dbReference>
<feature type="domain" description="Carbohydrate kinase FGGY C-terminal" evidence="4">
    <location>
        <begin position="31"/>
        <end position="112"/>
    </location>
</feature>
<feature type="non-terminal residue" evidence="5">
    <location>
        <position position="1"/>
    </location>
</feature>
<dbReference type="SUPFAM" id="SSF53067">
    <property type="entry name" value="Actin-like ATPase domain"/>
    <property type="match status" value="1"/>
</dbReference>
<dbReference type="GO" id="GO:0005829">
    <property type="term" value="C:cytosol"/>
    <property type="evidence" value="ECO:0007669"/>
    <property type="project" value="TreeGrafter"/>
</dbReference>
<keyword evidence="3 5" id="KW-0418">Kinase</keyword>
<accession>A0A9Q0NFQ3</accession>
<evidence type="ECO:0000256" key="2">
    <source>
        <dbReference type="ARBA" id="ARBA00022679"/>
    </source>
</evidence>
<protein>
    <submittedName>
        <fullName evidence="5">Xylulose kinase</fullName>
    </submittedName>
</protein>
<evidence type="ECO:0000256" key="1">
    <source>
        <dbReference type="ARBA" id="ARBA00009156"/>
    </source>
</evidence>
<evidence type="ECO:0000313" key="5">
    <source>
        <dbReference type="EMBL" id="KAJ6649457.1"/>
    </source>
</evidence>
<dbReference type="Gene3D" id="3.30.420.40">
    <property type="match status" value="2"/>
</dbReference>
<dbReference type="Proteomes" id="UP001151699">
    <property type="component" value="Chromosome A"/>
</dbReference>
<dbReference type="AlphaFoldDB" id="A0A9Q0NFQ3"/>
<dbReference type="PANTHER" id="PTHR10196">
    <property type="entry name" value="SUGAR KINASE"/>
    <property type="match status" value="1"/>
</dbReference>
<name>A0A9Q0NFQ3_9DIPT</name>
<dbReference type="Pfam" id="PF02782">
    <property type="entry name" value="FGGY_C"/>
    <property type="match status" value="1"/>
</dbReference>
<proteinExistence type="inferred from homology"/>
<keyword evidence="2" id="KW-0808">Transferase</keyword>
<dbReference type="OrthoDB" id="1728974at2759"/>
<comment type="similarity">
    <text evidence="1">Belongs to the FGGY kinase family.</text>
</comment>
<dbReference type="GO" id="GO:0005997">
    <property type="term" value="P:xylulose metabolic process"/>
    <property type="evidence" value="ECO:0007669"/>
    <property type="project" value="TreeGrafter"/>
</dbReference>
<dbReference type="EMBL" id="WJQU01000001">
    <property type="protein sequence ID" value="KAJ6649457.1"/>
    <property type="molecule type" value="Genomic_DNA"/>
</dbReference>
<comment type="caution">
    <text evidence="5">The sequence shown here is derived from an EMBL/GenBank/DDBJ whole genome shotgun (WGS) entry which is preliminary data.</text>
</comment>
<reference evidence="5" key="1">
    <citation type="submission" date="2022-07" db="EMBL/GenBank/DDBJ databases">
        <authorList>
            <person name="Trinca V."/>
            <person name="Uliana J.V.C."/>
            <person name="Torres T.T."/>
            <person name="Ward R.J."/>
            <person name="Monesi N."/>
        </authorList>
    </citation>
    <scope>NUCLEOTIDE SEQUENCE</scope>
    <source>
        <strain evidence="5">HSMRA1968</strain>
        <tissue evidence="5">Whole embryos</tissue>
    </source>
</reference>
<gene>
    <name evidence="5" type="primary">Xylb</name>
    <name evidence="5" type="ORF">Bhyg_04692</name>
</gene>
<evidence type="ECO:0000256" key="3">
    <source>
        <dbReference type="ARBA" id="ARBA00022777"/>
    </source>
</evidence>
<feature type="non-terminal residue" evidence="5">
    <location>
        <position position="170"/>
    </location>
</feature>
<evidence type="ECO:0000259" key="4">
    <source>
        <dbReference type="Pfam" id="PF02782"/>
    </source>
</evidence>
<keyword evidence="6" id="KW-1185">Reference proteome</keyword>
<dbReference type="GO" id="GO:0004856">
    <property type="term" value="F:D-xylulokinase activity"/>
    <property type="evidence" value="ECO:0007669"/>
    <property type="project" value="TreeGrafter"/>
</dbReference>
<dbReference type="PANTHER" id="PTHR10196:SF57">
    <property type="entry name" value="XYLULOSE KINASE"/>
    <property type="match status" value="1"/>
</dbReference>
<evidence type="ECO:0000313" key="6">
    <source>
        <dbReference type="Proteomes" id="UP001151699"/>
    </source>
</evidence>
<organism evidence="5 6">
    <name type="scientific">Pseudolycoriella hygida</name>
    <dbReference type="NCBI Taxonomy" id="35572"/>
    <lineage>
        <taxon>Eukaryota</taxon>
        <taxon>Metazoa</taxon>
        <taxon>Ecdysozoa</taxon>
        <taxon>Arthropoda</taxon>
        <taxon>Hexapoda</taxon>
        <taxon>Insecta</taxon>
        <taxon>Pterygota</taxon>
        <taxon>Neoptera</taxon>
        <taxon>Endopterygota</taxon>
        <taxon>Diptera</taxon>
        <taxon>Nematocera</taxon>
        <taxon>Sciaroidea</taxon>
        <taxon>Sciaridae</taxon>
        <taxon>Pseudolycoriella</taxon>
    </lineage>
</organism>